<protein>
    <submittedName>
        <fullName evidence="1">Uncharacterized protein</fullName>
    </submittedName>
</protein>
<dbReference type="STRING" id="553218.CAMRE0001_1357"/>
<proteinExistence type="predicted"/>
<dbReference type="AlphaFoldDB" id="B9D043"/>
<sequence>MPLTRTLIIIAEVSAGNAPFLNSSADSEYEVRISGDFADVSDACSLFMKAP</sequence>
<accession>B9D043</accession>
<dbReference type="Proteomes" id="UP000003082">
    <property type="component" value="Unassembled WGS sequence"/>
</dbReference>
<keyword evidence="2" id="KW-1185">Reference proteome</keyword>
<comment type="caution">
    <text evidence="1">The sequence shown here is derived from an EMBL/GenBank/DDBJ whole genome shotgun (WGS) entry which is preliminary data.</text>
</comment>
<name>B9D043_CAMRE</name>
<dbReference type="RefSeq" id="WP_002944275.1">
    <property type="nucleotide sequence ID" value="NZ_ACFU01000005.1"/>
</dbReference>
<organism evidence="1 2">
    <name type="scientific">Campylobacter rectus RM3267</name>
    <dbReference type="NCBI Taxonomy" id="553218"/>
    <lineage>
        <taxon>Bacteria</taxon>
        <taxon>Pseudomonadati</taxon>
        <taxon>Campylobacterota</taxon>
        <taxon>Epsilonproteobacteria</taxon>
        <taxon>Campylobacterales</taxon>
        <taxon>Campylobacteraceae</taxon>
        <taxon>Campylobacter</taxon>
    </lineage>
</organism>
<gene>
    <name evidence="1" type="ORF">CAMRE0001_1357</name>
</gene>
<evidence type="ECO:0000313" key="1">
    <source>
        <dbReference type="EMBL" id="EEF14702.1"/>
    </source>
</evidence>
<reference evidence="1 2" key="1">
    <citation type="submission" date="2008-08" db="EMBL/GenBank/DDBJ databases">
        <authorList>
            <person name="Madupu R."/>
            <person name="Durkin A.S."/>
            <person name="Torralba M."/>
            <person name="Methe B."/>
            <person name="Sutton G.G."/>
            <person name="Strausberg R.L."/>
            <person name="Nelson K.E."/>
        </authorList>
    </citation>
    <scope>NUCLEOTIDE SEQUENCE [LARGE SCALE GENOMIC DNA]</scope>
    <source>
        <strain evidence="1 2">RM3267</strain>
    </source>
</reference>
<evidence type="ECO:0000313" key="2">
    <source>
        <dbReference type="Proteomes" id="UP000003082"/>
    </source>
</evidence>
<dbReference type="EMBL" id="ACFU01000005">
    <property type="protein sequence ID" value="EEF14702.1"/>
    <property type="molecule type" value="Genomic_DNA"/>
</dbReference>